<accession>A0A3B0BC07</accession>
<dbReference type="InterPro" id="IPR006530">
    <property type="entry name" value="YD"/>
</dbReference>
<reference evidence="6 7" key="1">
    <citation type="journal article" date="2015" name="Antonie Van Leeuwenhoek">
        <title>Streptomyces klenkii sp. nov., isolated from deep marine sediment.</title>
        <authorList>
            <person name="Veyisoglu A."/>
            <person name="Sahin N."/>
        </authorList>
    </citation>
    <scope>NUCLEOTIDE SEQUENCE [LARGE SCALE GENOMIC DNA]</scope>
    <source>
        <strain evidence="6 7">KCTC 29202</strain>
    </source>
</reference>
<dbReference type="EMBL" id="RBAM01000008">
    <property type="protein sequence ID" value="RKN70212.1"/>
    <property type="molecule type" value="Genomic_DNA"/>
</dbReference>
<dbReference type="InterPro" id="IPR049082">
    <property type="entry name" value="T7SS_signal"/>
</dbReference>
<feature type="domain" description="Putative T7SS secretion signal" evidence="4">
    <location>
        <begin position="15"/>
        <end position="254"/>
    </location>
</feature>
<feature type="compositionally biased region" description="Basic and acidic residues" evidence="2">
    <location>
        <begin position="418"/>
        <end position="430"/>
    </location>
</feature>
<protein>
    <submittedName>
        <fullName evidence="6">Type IV secretion protein Rhs</fullName>
    </submittedName>
</protein>
<dbReference type="Proteomes" id="UP000270343">
    <property type="component" value="Unassembled WGS sequence"/>
</dbReference>
<evidence type="ECO:0000256" key="2">
    <source>
        <dbReference type="SAM" id="MobiDB-lite"/>
    </source>
</evidence>
<keyword evidence="1" id="KW-0677">Repeat</keyword>
<dbReference type="InterPro" id="IPR022385">
    <property type="entry name" value="Rhs_assc_core"/>
</dbReference>
<feature type="domain" description="Teneurin-like YD-shell" evidence="5">
    <location>
        <begin position="560"/>
        <end position="663"/>
    </location>
</feature>
<feature type="region of interest" description="Disordered" evidence="2">
    <location>
        <begin position="393"/>
        <end position="430"/>
    </location>
</feature>
<dbReference type="PANTHER" id="PTHR32305">
    <property type="match status" value="1"/>
</dbReference>
<dbReference type="InterPro" id="IPR050708">
    <property type="entry name" value="T6SS_VgrG/RHS"/>
</dbReference>
<evidence type="ECO:0000313" key="7">
    <source>
        <dbReference type="Proteomes" id="UP000270343"/>
    </source>
</evidence>
<evidence type="ECO:0000259" key="5">
    <source>
        <dbReference type="Pfam" id="PF25023"/>
    </source>
</evidence>
<evidence type="ECO:0000256" key="1">
    <source>
        <dbReference type="ARBA" id="ARBA00022737"/>
    </source>
</evidence>
<dbReference type="NCBIfam" id="TIGR03696">
    <property type="entry name" value="Rhs_assc_core"/>
    <property type="match status" value="1"/>
</dbReference>
<dbReference type="PRINTS" id="PR00394">
    <property type="entry name" value="RHSPROTEIN"/>
</dbReference>
<feature type="domain" description="Teneurin-like YD-shell" evidence="5">
    <location>
        <begin position="1351"/>
        <end position="1430"/>
    </location>
</feature>
<evidence type="ECO:0000259" key="3">
    <source>
        <dbReference type="Pfam" id="PF20148"/>
    </source>
</evidence>
<dbReference type="InterPro" id="IPR045351">
    <property type="entry name" value="DUF6531"/>
</dbReference>
<dbReference type="InterPro" id="IPR056823">
    <property type="entry name" value="TEN-like_YD-shell"/>
</dbReference>
<organism evidence="6 7">
    <name type="scientific">Streptomyces klenkii</name>
    <dbReference type="NCBI Taxonomy" id="1420899"/>
    <lineage>
        <taxon>Bacteria</taxon>
        <taxon>Bacillati</taxon>
        <taxon>Actinomycetota</taxon>
        <taxon>Actinomycetes</taxon>
        <taxon>Kitasatosporales</taxon>
        <taxon>Streptomycetaceae</taxon>
        <taxon>Streptomyces</taxon>
    </lineage>
</organism>
<sequence>MGLWDPVDAIGELAEKGVHKVEKKAGEAVEWGAGKAAKALDKIGAHDEALAVKYLGDRTASDLGAEIKEEQLGRTENPLALIHGEPWGIEAAAKHLHAFHKAFNTAHSGLQRVRSGEWKGEGAKGFDTHFAPEPKKWAQAADACDNAAKALSSYAHTVRWAQKQALEAIRLYKQGTKATKKAADAYNDKVDAYNAKVKEGKDPGERPGEFHDPGAADVKEAHRILNEARKQRNTAAGEAKAKIDKAVEAAPKEPAFHTRMKGDAQDFAQGAQVELLHFGGGVFRAGTDLVKFGRSMNPLDPYNVTHPAEYLNGVSNTAAGLVSLASHPERIPGALLGPGWGSDPSEAGGRLLGNFLLSLPSGGAAGAGARFGAGAAREGAEIGAQSAARAGAKAGSKAGSKAGEEGAEGAARQGTKQHPHEPNTDPGKVEVCETDPVDIATGRMFLPQTDVTLPGALPLVFSRHLKSGYSCGRWFGPSWASTVDQRLEIDDEGVIFVDEHGRLLEYPHPVPGVPTLPAKGPRWPLAIERDGTYAVTEPGTGLTRHFAPQEDGREALLHQLTDRNGHWITYEYDADGTPTALAHSGGYRLRVTTDTEAGRITALHLADETELIRYGYDEAGRLTEVFNSSGQPLRFGYDERGRMTSWTDRNGTRYAYTYDDEDRCVFQSGTEGHMRSSLAYGEPDPDTGLRVTKVTNSLGHTTAFTINRRSQITARTDPDGATTLSTWDRHDRLLSRTDPLGARTEFRYDAAGRLTEVFRPDGRRLSATYNDLGLPETTVGPDGASWRYGYDESGNRTSAVDPSGAETLYGHDALGHPATVTDALGGITRITCNGAGLPVEITDPLGAVTSYRRDSFGRVTTVIDPLGSTTRLTWTVEGRLARRIAADGAEEQWSYDGEGNCTTYTDALGGVTRYEYGPFDLLTARTGPDGVRHEFTHNTRLQLTRVTNPQGLTWDYTYDPVGRPAAETDFDGRTLTYAHDAAGRLVSRTNGLGETIAYEHDVLGRVVRKDAAGAETTYVHDAAGRLVEASGPGASVVYSRDRLGRVKSETTNGRTLTFAYDALGRRTRRVTPGGAVSTWAYDAAGRRTTLTASGQVFDVEHDAVGREVARRFGQGLTLSSAWDAVGRLVSQGLEGAGEELLQHRAYTYRRDGHLTGITDVTHGSRAFDLDAAGRVTAVSASGWQERYVYDEAGNQTEATWPANHPGAEARGARTYTGTRITRAGGIRYEHDAQGRVVVRQKTRLSRKPDTWRYEWDAEDRLTAVVTPDGTRWRYTYDPMGRRIAKERLTESGGVAERVDFTWDGTTLTEQTSWSTSLPNPITLTWDHNGLHPIAQTERISAAEAPQREMDRRFFAIVTDLVGTPTELVDETGRTAWRTRSTLWGTTAWSRDSTTYTPLRFPGQYFDPETGLHYNYHRHYDPESARYTSPDPLGLTPAPNPATYVHNPHTWTDPYGLSPCPPGEKVINSPEVAAPKPLKPHQVTDAWRDFLGEGPYSNIHPRTGQVDPNRLVSADGRRSIRLGDHEMNSKPTKFHFHMETWDYRAPTNEWVVGNTMVRVPLGLK</sequence>
<gene>
    <name evidence="6" type="ORF">D7231_20190</name>
</gene>
<dbReference type="Pfam" id="PF25023">
    <property type="entry name" value="TEN_YD-shell"/>
    <property type="match status" value="2"/>
</dbReference>
<evidence type="ECO:0000259" key="4">
    <source>
        <dbReference type="Pfam" id="PF21725"/>
    </source>
</evidence>
<dbReference type="NCBIfam" id="TIGR01643">
    <property type="entry name" value="YD_repeat_2x"/>
    <property type="match status" value="13"/>
</dbReference>
<keyword evidence="7" id="KW-1185">Reference proteome</keyword>
<name>A0A3B0BC07_9ACTN</name>
<dbReference type="Pfam" id="PF20148">
    <property type="entry name" value="DUF6531"/>
    <property type="match status" value="1"/>
</dbReference>
<dbReference type="PANTHER" id="PTHR32305:SF15">
    <property type="entry name" value="PROTEIN RHSA-RELATED"/>
    <property type="match status" value="1"/>
</dbReference>
<evidence type="ECO:0000313" key="6">
    <source>
        <dbReference type="EMBL" id="RKN70212.1"/>
    </source>
</evidence>
<dbReference type="Pfam" id="PF21725">
    <property type="entry name" value="T7SS_signal"/>
    <property type="match status" value="1"/>
</dbReference>
<feature type="domain" description="DUF6531" evidence="3">
    <location>
        <begin position="435"/>
        <end position="506"/>
    </location>
</feature>
<dbReference type="Pfam" id="PF05593">
    <property type="entry name" value="RHS_repeat"/>
    <property type="match status" value="9"/>
</dbReference>
<comment type="caution">
    <text evidence="6">The sequence shown here is derived from an EMBL/GenBank/DDBJ whole genome shotgun (WGS) entry which is preliminary data.</text>
</comment>
<dbReference type="Gene3D" id="2.180.10.10">
    <property type="entry name" value="RHS repeat-associated core"/>
    <property type="match status" value="3"/>
</dbReference>
<dbReference type="OrthoDB" id="4981820at2"/>
<proteinExistence type="predicted"/>
<dbReference type="RefSeq" id="WP_120756884.1">
    <property type="nucleotide sequence ID" value="NZ_RBAM01000008.1"/>
</dbReference>
<dbReference type="InterPro" id="IPR031325">
    <property type="entry name" value="RHS_repeat"/>
</dbReference>